<reference evidence="4 5" key="1">
    <citation type="submission" date="2019-02" db="EMBL/GenBank/DDBJ databases">
        <authorList>
            <person name="Fomenkov A."/>
            <person name="Dubinina G."/>
            <person name="Grabovich M."/>
            <person name="Vincze T."/>
            <person name="Roberts R.J."/>
        </authorList>
    </citation>
    <scope>NUCLEOTIDE SEQUENCE [LARGE SCALE GENOMIC DNA]</scope>
    <source>
        <strain evidence="4 5">P</strain>
    </source>
</reference>
<gene>
    <name evidence="4" type="ORF">EW093_04310</name>
</gene>
<keyword evidence="1" id="KW-0378">Hydrolase</keyword>
<keyword evidence="2" id="KW-0472">Membrane</keyword>
<feature type="transmembrane region" description="Helical" evidence="2">
    <location>
        <begin position="406"/>
        <end position="429"/>
    </location>
</feature>
<dbReference type="Gene3D" id="6.10.340.10">
    <property type="match status" value="1"/>
</dbReference>
<dbReference type="GO" id="GO:0007165">
    <property type="term" value="P:signal transduction"/>
    <property type="evidence" value="ECO:0007669"/>
    <property type="project" value="InterPro"/>
</dbReference>
<dbReference type="OrthoDB" id="9773346at2"/>
<dbReference type="PANTHER" id="PTHR43156:SF2">
    <property type="entry name" value="STAGE II SPORULATION PROTEIN E"/>
    <property type="match status" value="1"/>
</dbReference>
<dbReference type="InterPro" id="IPR003660">
    <property type="entry name" value="HAMP_dom"/>
</dbReference>
<dbReference type="EMBL" id="CP035807">
    <property type="protein sequence ID" value="QEN03953.1"/>
    <property type="molecule type" value="Genomic_DNA"/>
</dbReference>
<keyword evidence="5" id="KW-1185">Reference proteome</keyword>
<dbReference type="KEGG" id="sper:EW093_04310"/>
<dbReference type="Gene3D" id="3.30.450.40">
    <property type="match status" value="1"/>
</dbReference>
<dbReference type="CDD" id="cd06225">
    <property type="entry name" value="HAMP"/>
    <property type="match status" value="1"/>
</dbReference>
<dbReference type="InterPro" id="IPR052016">
    <property type="entry name" value="Bact_Sigma-Reg"/>
</dbReference>
<feature type="transmembrane region" description="Helical" evidence="2">
    <location>
        <begin position="6"/>
        <end position="27"/>
    </location>
</feature>
<evidence type="ECO:0000313" key="5">
    <source>
        <dbReference type="Proteomes" id="UP000323824"/>
    </source>
</evidence>
<keyword evidence="2" id="KW-0812">Transmembrane</keyword>
<evidence type="ECO:0000259" key="3">
    <source>
        <dbReference type="PROSITE" id="PS50885"/>
    </source>
</evidence>
<dbReference type="Pfam" id="PF07228">
    <property type="entry name" value="SpoIIE"/>
    <property type="match status" value="1"/>
</dbReference>
<protein>
    <submittedName>
        <fullName evidence="4">HAMP domain-containing protein</fullName>
    </submittedName>
</protein>
<dbReference type="InterPro" id="IPR001932">
    <property type="entry name" value="PPM-type_phosphatase-like_dom"/>
</dbReference>
<dbReference type="SMART" id="SM00331">
    <property type="entry name" value="PP2C_SIG"/>
    <property type="match status" value="1"/>
</dbReference>
<dbReference type="SUPFAM" id="SSF158472">
    <property type="entry name" value="HAMP domain-like"/>
    <property type="match status" value="1"/>
</dbReference>
<dbReference type="Pfam" id="PF00672">
    <property type="entry name" value="HAMP"/>
    <property type="match status" value="1"/>
</dbReference>
<evidence type="ECO:0000256" key="1">
    <source>
        <dbReference type="ARBA" id="ARBA00022801"/>
    </source>
</evidence>
<proteinExistence type="predicted"/>
<feature type="domain" description="HAMP" evidence="3">
    <location>
        <begin position="232"/>
        <end position="284"/>
    </location>
</feature>
<dbReference type="InterPro" id="IPR003018">
    <property type="entry name" value="GAF"/>
</dbReference>
<organism evidence="4 5">
    <name type="scientific">Thiospirochaeta perfilievii</name>
    <dbReference type="NCBI Taxonomy" id="252967"/>
    <lineage>
        <taxon>Bacteria</taxon>
        <taxon>Pseudomonadati</taxon>
        <taxon>Spirochaetota</taxon>
        <taxon>Spirochaetia</taxon>
        <taxon>Spirochaetales</taxon>
        <taxon>Spirochaetaceae</taxon>
        <taxon>Thiospirochaeta</taxon>
    </lineage>
</organism>
<dbReference type="AlphaFoldDB" id="A0A5C1Q7A3"/>
<dbReference type="SMART" id="SM00304">
    <property type="entry name" value="HAMP"/>
    <property type="match status" value="1"/>
</dbReference>
<dbReference type="InterPro" id="IPR036457">
    <property type="entry name" value="PPM-type-like_dom_sf"/>
</dbReference>
<dbReference type="GO" id="GO:0016020">
    <property type="term" value="C:membrane"/>
    <property type="evidence" value="ECO:0007669"/>
    <property type="project" value="InterPro"/>
</dbReference>
<name>A0A5C1Q7A3_9SPIO</name>
<accession>A0A5C1Q7A3</accession>
<feature type="transmembrane region" description="Helical" evidence="2">
    <location>
        <begin position="209"/>
        <end position="228"/>
    </location>
</feature>
<dbReference type="Pfam" id="PF01590">
    <property type="entry name" value="GAF"/>
    <property type="match status" value="1"/>
</dbReference>
<dbReference type="PANTHER" id="PTHR43156">
    <property type="entry name" value="STAGE II SPORULATION PROTEIN E-RELATED"/>
    <property type="match status" value="1"/>
</dbReference>
<keyword evidence="2" id="KW-1133">Transmembrane helix</keyword>
<dbReference type="RefSeq" id="WP_149567210.1">
    <property type="nucleotide sequence ID" value="NZ_CP035807.1"/>
</dbReference>
<dbReference type="InterPro" id="IPR029016">
    <property type="entry name" value="GAF-like_dom_sf"/>
</dbReference>
<dbReference type="Proteomes" id="UP000323824">
    <property type="component" value="Chromosome"/>
</dbReference>
<dbReference type="GO" id="GO:0016791">
    <property type="term" value="F:phosphatase activity"/>
    <property type="evidence" value="ECO:0007669"/>
    <property type="project" value="TreeGrafter"/>
</dbReference>
<evidence type="ECO:0000256" key="2">
    <source>
        <dbReference type="SAM" id="Phobius"/>
    </source>
</evidence>
<sequence length="714" mass="81389">MRIRNKLITVQLIMTITLFLSILIFSLHMNKYVSINDAEITLGHLDSDIYRFSFFTNTAANKRLSPTDLENELIENFNIHKDKLDFLQRSTLFNTQSLKESSKNIRLSYILISSKSMQDLKRLLDSIKGSNTEKIITEYGVKEALRLSQLSPPKILKDQTDRDEIIDNLNKVYKAELELIDQYTLYQNQWNESKNNFYIRLDALKKRSLGITIFLLIIVILLSFYIGYSITNVITVNLNQVNDSLFKMTNGDFTSSLHIAAGDEFGDLSRNFNNFIEQLWKKLDSMNVIMNDIGHAMNEDLDFSKIQGNILSNVTNHIHTDASAIFSLKNGELLLTASKGHFPPFYPIEEDLSNDRPKAARYLSENNIPLDSIIVNECIEKREPILIRECFKHPDFPQCRNPKSALYISSLMMVPLINSGNIIGIFVVLRTTSKKSFSDLDFSNFSSFSDYAALTIDTLEKYNELIEKFEMQKEIGVAADIQQSLVPTKMPKIQGLTSSAYTLAAKGVSGDYYDFFRMNKYTIGATVCDVAGKGVPASLVMVMIRTILRLVSSPARGAAETLTMLNRSISGKIDVDRYATMAFFKIDLQNMKLNYSNAAHHPIQIFRQSTQKFYAIDSPGLPIGIDRDATFMEKRISLYPGDIIFMYTDGFPEARNHDGDEYSTNRMLREIRLHCNQNANKILDSVVEDMQKFTARASQHDDQTILIIKIDEEK</sequence>
<evidence type="ECO:0000313" key="4">
    <source>
        <dbReference type="EMBL" id="QEN03953.1"/>
    </source>
</evidence>
<dbReference type="SUPFAM" id="SSF55781">
    <property type="entry name" value="GAF domain-like"/>
    <property type="match status" value="1"/>
</dbReference>
<reference evidence="4 5" key="2">
    <citation type="submission" date="2019-09" db="EMBL/GenBank/DDBJ databases">
        <title>Complete Genome Sequence and Methylome Analysis of free living Spirochaetas.</title>
        <authorList>
            <person name="Leshcheva N."/>
            <person name="Mikheeva N."/>
        </authorList>
    </citation>
    <scope>NUCLEOTIDE SEQUENCE [LARGE SCALE GENOMIC DNA]</scope>
    <source>
        <strain evidence="4 5">P</strain>
    </source>
</reference>
<dbReference type="SMART" id="SM00065">
    <property type="entry name" value="GAF"/>
    <property type="match status" value="1"/>
</dbReference>
<dbReference type="PROSITE" id="PS50885">
    <property type="entry name" value="HAMP"/>
    <property type="match status" value="1"/>
</dbReference>
<dbReference type="Gene3D" id="3.60.40.10">
    <property type="entry name" value="PPM-type phosphatase domain"/>
    <property type="match status" value="1"/>
</dbReference>